<sequence>MRTIPDEGISSLIGPPSGVR</sequence>
<protein>
    <submittedName>
        <fullName evidence="2">Uncharacterized protein</fullName>
    </submittedName>
</protein>
<name>A0A7Z7J6I9_XANCH</name>
<proteinExistence type="predicted"/>
<dbReference type="AlphaFoldDB" id="A0A7Z7J6I9"/>
<evidence type="ECO:0000256" key="1">
    <source>
        <dbReference type="SAM" id="MobiDB-lite"/>
    </source>
</evidence>
<feature type="region of interest" description="Disordered" evidence="1">
    <location>
        <begin position="1"/>
        <end position="20"/>
    </location>
</feature>
<gene>
    <name evidence="2" type="ORF">XFF6991_570160</name>
</gene>
<comment type="caution">
    <text evidence="2">The sequence shown here is derived from an EMBL/GenBank/DDBJ whole genome shotgun (WGS) entry which is preliminary data.</text>
</comment>
<evidence type="ECO:0000313" key="2">
    <source>
        <dbReference type="EMBL" id="SOO26595.1"/>
    </source>
</evidence>
<dbReference type="Proteomes" id="UP000234345">
    <property type="component" value="Unassembled WGS sequence"/>
</dbReference>
<evidence type="ECO:0000313" key="3">
    <source>
        <dbReference type="Proteomes" id="UP000234345"/>
    </source>
</evidence>
<dbReference type="EMBL" id="OCZC01000085">
    <property type="protein sequence ID" value="SOO26595.1"/>
    <property type="molecule type" value="Genomic_DNA"/>
</dbReference>
<reference evidence="2 3" key="1">
    <citation type="submission" date="2017-10" db="EMBL/GenBank/DDBJ databases">
        <authorList>
            <person name="Regsiter A."/>
            <person name="William W."/>
        </authorList>
    </citation>
    <scope>NUCLEOTIDE SEQUENCE [LARGE SCALE GENOMIC DNA]</scope>
    <source>
        <strain evidence="2 3">CFBP6991</strain>
    </source>
</reference>
<organism evidence="2 3">
    <name type="scientific">Xanthomonas campestris pv. phaseoli</name>
    <dbReference type="NCBI Taxonomy" id="317013"/>
    <lineage>
        <taxon>Bacteria</taxon>
        <taxon>Pseudomonadati</taxon>
        <taxon>Pseudomonadota</taxon>
        <taxon>Gammaproteobacteria</taxon>
        <taxon>Lysobacterales</taxon>
        <taxon>Lysobacteraceae</taxon>
        <taxon>Xanthomonas</taxon>
    </lineage>
</organism>
<accession>A0A7Z7J6I9</accession>